<reference evidence="4" key="1">
    <citation type="submission" date="2022-11" db="UniProtKB">
        <authorList>
            <consortium name="WormBaseParasite"/>
        </authorList>
    </citation>
    <scope>IDENTIFICATION</scope>
</reference>
<feature type="compositionally biased region" description="Basic and acidic residues" evidence="1">
    <location>
        <begin position="412"/>
        <end position="435"/>
    </location>
</feature>
<evidence type="ECO:0000313" key="4">
    <source>
        <dbReference type="WBParaSite" id="PSAMB.scaffold1453size31347.g13157.t1"/>
    </source>
</evidence>
<name>A0A914V4G2_9BILA</name>
<feature type="compositionally biased region" description="Basic and acidic residues" evidence="1">
    <location>
        <begin position="332"/>
        <end position="345"/>
    </location>
</feature>
<evidence type="ECO:0000313" key="3">
    <source>
        <dbReference type="Proteomes" id="UP000887566"/>
    </source>
</evidence>
<dbReference type="InterPro" id="IPR021869">
    <property type="entry name" value="RNase_Zc3h12_NYN"/>
</dbReference>
<feature type="region of interest" description="Disordered" evidence="1">
    <location>
        <begin position="324"/>
        <end position="345"/>
    </location>
</feature>
<dbReference type="Proteomes" id="UP000887566">
    <property type="component" value="Unplaced"/>
</dbReference>
<accession>A0A914V4G2</accession>
<keyword evidence="3" id="KW-1185">Reference proteome</keyword>
<feature type="region of interest" description="Disordered" evidence="1">
    <location>
        <begin position="407"/>
        <end position="435"/>
    </location>
</feature>
<feature type="domain" description="RNase NYN" evidence="2">
    <location>
        <begin position="53"/>
        <end position="185"/>
    </location>
</feature>
<dbReference type="WBParaSite" id="PSAMB.scaffold1453size31347.g13157.t1">
    <property type="protein sequence ID" value="PSAMB.scaffold1453size31347.g13157.t1"/>
    <property type="gene ID" value="PSAMB.scaffold1453size31347.g13157"/>
</dbReference>
<dbReference type="Gene3D" id="3.40.50.11980">
    <property type="match status" value="1"/>
</dbReference>
<dbReference type="Pfam" id="PF11977">
    <property type="entry name" value="RNase_Zc3h12a"/>
    <property type="match status" value="1"/>
</dbReference>
<protein>
    <submittedName>
        <fullName evidence="4">RNase NYN domain-containing protein</fullName>
    </submittedName>
</protein>
<evidence type="ECO:0000256" key="1">
    <source>
        <dbReference type="SAM" id="MobiDB-lite"/>
    </source>
</evidence>
<organism evidence="3 4">
    <name type="scientific">Plectus sambesii</name>
    <dbReference type="NCBI Taxonomy" id="2011161"/>
    <lineage>
        <taxon>Eukaryota</taxon>
        <taxon>Metazoa</taxon>
        <taxon>Ecdysozoa</taxon>
        <taxon>Nematoda</taxon>
        <taxon>Chromadorea</taxon>
        <taxon>Plectida</taxon>
        <taxon>Plectina</taxon>
        <taxon>Plectoidea</taxon>
        <taxon>Plectidae</taxon>
        <taxon>Plectus</taxon>
    </lineage>
</organism>
<dbReference type="AlphaFoldDB" id="A0A914V4G2"/>
<proteinExistence type="predicted"/>
<evidence type="ECO:0000259" key="2">
    <source>
        <dbReference type="Pfam" id="PF11977"/>
    </source>
</evidence>
<sequence>MALEDAKIVQPIYDFCEPTAILSATDMSHIVQGYDPSRLDYIKYRRRFPCELRRPIIVDGLDVSASFLTARDSVTTNSLVSIQPLVKTISFFISHGHRVIIILPAELDNPNYYSRSRMMNILIKMGMVAFVSCGYEPDEMNVTFNNHLVAFATIVDGCIVTSQKMTEMSDRLWFGRRLLPPMWKKAKGSEELELCFDMTALFALNGGNLEQTLMATGDASTEPCAFYQLRGCQQLRTLLALSHIELNGHFDCDFANRLYGKLNFAMPVEEKGRANRPNDYREGGAAVLIDICKTQSFNQEEPIRLEKELAEPTHQETDASVIPMGLSSPLSEKNEKVEPKTETWPKEQTTLGPLIDSNLGATQLKEDNVPTADEELPPNKCFLCRHVFGASPAICPFPPLPPKIVSLPRAPSGEKEEKGKKVEEKAGEDEEAKKVEKEEVEEVAAANDEGSTLFMLLAARIGVDHATRTMRMCPTLATKSDLPALLKKAVEFFGPRLIIPPMKAIKKSCKRYGKKKATHTVRKLSNCQQRDTRVKMKIQMPKDVSLSLKHRLPSSLICNDDYRSSAYF</sequence>